<gene>
    <name evidence="1" type="ORF">PFICI_14863</name>
</gene>
<reference evidence="2" key="1">
    <citation type="journal article" date="2015" name="BMC Genomics">
        <title>Genomic and transcriptomic analysis of the endophytic fungus Pestalotiopsis fici reveals its lifestyle and high potential for synthesis of natural products.</title>
        <authorList>
            <person name="Wang X."/>
            <person name="Zhang X."/>
            <person name="Liu L."/>
            <person name="Xiang M."/>
            <person name="Wang W."/>
            <person name="Sun X."/>
            <person name="Che Y."/>
            <person name="Guo L."/>
            <person name="Liu G."/>
            <person name="Guo L."/>
            <person name="Wang C."/>
            <person name="Yin W.B."/>
            <person name="Stadler M."/>
            <person name="Zhang X."/>
            <person name="Liu X."/>
        </authorList>
    </citation>
    <scope>NUCLEOTIDE SEQUENCE [LARGE SCALE GENOMIC DNA]</scope>
    <source>
        <strain evidence="2">W106-1 / CGMCC3.15140</strain>
    </source>
</reference>
<dbReference type="AlphaFoldDB" id="W3WHA6"/>
<organism evidence="1 2">
    <name type="scientific">Pestalotiopsis fici (strain W106-1 / CGMCC3.15140)</name>
    <dbReference type="NCBI Taxonomy" id="1229662"/>
    <lineage>
        <taxon>Eukaryota</taxon>
        <taxon>Fungi</taxon>
        <taxon>Dikarya</taxon>
        <taxon>Ascomycota</taxon>
        <taxon>Pezizomycotina</taxon>
        <taxon>Sordariomycetes</taxon>
        <taxon>Xylariomycetidae</taxon>
        <taxon>Amphisphaeriales</taxon>
        <taxon>Sporocadaceae</taxon>
        <taxon>Pestalotiopsis</taxon>
    </lineage>
</organism>
<accession>W3WHA6</accession>
<dbReference type="Proteomes" id="UP000030651">
    <property type="component" value="Unassembled WGS sequence"/>
</dbReference>
<dbReference type="GeneID" id="19279876"/>
<protein>
    <submittedName>
        <fullName evidence="1">Uncharacterized protein</fullName>
    </submittedName>
</protein>
<keyword evidence="2" id="KW-1185">Reference proteome</keyword>
<dbReference type="RefSeq" id="XP_007841635.1">
    <property type="nucleotide sequence ID" value="XM_007843444.1"/>
</dbReference>
<evidence type="ECO:0000313" key="2">
    <source>
        <dbReference type="Proteomes" id="UP000030651"/>
    </source>
</evidence>
<dbReference type="KEGG" id="pfy:PFICI_14863"/>
<dbReference type="EMBL" id="KI912122">
    <property type="protein sequence ID" value="ETS73258.1"/>
    <property type="molecule type" value="Genomic_DNA"/>
</dbReference>
<proteinExistence type="predicted"/>
<name>W3WHA6_PESFW</name>
<dbReference type="InParanoid" id="W3WHA6"/>
<sequence>MAPVIRDADIEHWLLLMDRFDNRPLSPSNGDSATELLESHRPLPTTYLLALSQDLAEDGGLDQSKPAVGDTPGEDFYRVGNVGHCESTSMGFADSVMTPFTAQVSL</sequence>
<dbReference type="HOGENOM" id="CLU_2224131_0_0_1"/>
<evidence type="ECO:0000313" key="1">
    <source>
        <dbReference type="EMBL" id="ETS73258.1"/>
    </source>
</evidence>
<dbReference type="OrthoDB" id="4783806at2759"/>